<accession>A0A1T5JCU9</accession>
<evidence type="ECO:0000313" key="2">
    <source>
        <dbReference type="Proteomes" id="UP000190285"/>
    </source>
</evidence>
<dbReference type="EMBL" id="FUZT01000002">
    <property type="protein sequence ID" value="SKC49174.1"/>
    <property type="molecule type" value="Genomic_DNA"/>
</dbReference>
<name>A0A1T5JCU9_9FIRM</name>
<gene>
    <name evidence="1" type="ORF">SAMN02194393_01095</name>
</gene>
<protein>
    <submittedName>
        <fullName evidence="1">Uncharacterized protein</fullName>
    </submittedName>
</protein>
<reference evidence="1 2" key="1">
    <citation type="submission" date="2017-02" db="EMBL/GenBank/DDBJ databases">
        <authorList>
            <person name="Peterson S.W."/>
        </authorList>
    </citation>
    <scope>NUCLEOTIDE SEQUENCE [LARGE SCALE GENOMIC DNA]</scope>
    <source>
        <strain evidence="1 2">M1</strain>
    </source>
</reference>
<dbReference type="Proteomes" id="UP000190285">
    <property type="component" value="Unassembled WGS sequence"/>
</dbReference>
<dbReference type="RefSeq" id="WP_244282009.1">
    <property type="nucleotide sequence ID" value="NZ_FUZT01000002.1"/>
</dbReference>
<proteinExistence type="predicted"/>
<evidence type="ECO:0000313" key="1">
    <source>
        <dbReference type="EMBL" id="SKC49174.1"/>
    </source>
</evidence>
<sequence>MDNVIIKPSNGGFLVINLTKLNKYGFKNAHTHIKNKMVAKTIKTNVMYNRFPKTRNQYLLTSHIRVSNNENYIKKIQQLINTRNNKGKQQYINCQK</sequence>
<organism evidence="1 2">
    <name type="scientific">Maledivibacter halophilus</name>
    <dbReference type="NCBI Taxonomy" id="36842"/>
    <lineage>
        <taxon>Bacteria</taxon>
        <taxon>Bacillati</taxon>
        <taxon>Bacillota</taxon>
        <taxon>Clostridia</taxon>
        <taxon>Peptostreptococcales</taxon>
        <taxon>Caminicellaceae</taxon>
        <taxon>Maledivibacter</taxon>
    </lineage>
</organism>
<keyword evidence="2" id="KW-1185">Reference proteome</keyword>
<dbReference type="AlphaFoldDB" id="A0A1T5JCU9"/>